<dbReference type="Pfam" id="PF01408">
    <property type="entry name" value="GFO_IDH_MocA"/>
    <property type="match status" value="1"/>
</dbReference>
<reference evidence="2 3" key="1">
    <citation type="submission" date="2020-03" db="EMBL/GenBank/DDBJ databases">
        <title>Complete genome sequences of two sulfur-disproportionating bacterial strains T55J and Mzg5.</title>
        <authorList>
            <person name="Umezawa K."/>
            <person name="Kojima H."/>
            <person name="Kato Y."/>
            <person name="Fukui M."/>
        </authorList>
    </citation>
    <scope>NUCLEOTIDE SEQUENCE [LARGE SCALE GENOMIC DNA]</scope>
    <source>
        <strain evidence="2 3">T55J</strain>
    </source>
</reference>
<proteinExistence type="predicted"/>
<name>A0A7G1H0S0_9BACT</name>
<evidence type="ECO:0000259" key="1">
    <source>
        <dbReference type="Pfam" id="PF01408"/>
    </source>
</evidence>
<gene>
    <name evidence="2" type="ORF">JZK55_12560</name>
</gene>
<dbReference type="AlphaFoldDB" id="A0A7G1H0S0"/>
<sequence>MIRIGMIGISEGNGHPYSFSAIFNGYDDESMKQSEWSNIYAYLRAKEKVDFGICGAKVTHIWTQNINESIKIAKATKIENVVEKYEDMIDYVDAVIIARDDWQCHREIASIFLEADKYVFIDKPLSLNMNDVLCFETYLKRAKLMSCSAIRYSPELDIIKRDINEFGKIKLIRGTTIKSWEKYGIHMLEGIFSVCPFTFRNIRRNICSHDSFTIETAEGFVVEIDCLGDKSPLTMRIEFYSDTSYFRADCMDSFVAFKRTLQNFIFMIENSIQPIETNQTVELMRILSEGMKRCGL</sequence>
<dbReference type="GO" id="GO:0000166">
    <property type="term" value="F:nucleotide binding"/>
    <property type="evidence" value="ECO:0007669"/>
    <property type="project" value="InterPro"/>
</dbReference>
<organism evidence="2 3">
    <name type="scientific">Dissulfurispira thermophila</name>
    <dbReference type="NCBI Taxonomy" id="2715679"/>
    <lineage>
        <taxon>Bacteria</taxon>
        <taxon>Pseudomonadati</taxon>
        <taxon>Nitrospirota</taxon>
        <taxon>Thermodesulfovibrionia</taxon>
        <taxon>Thermodesulfovibrionales</taxon>
        <taxon>Dissulfurispiraceae</taxon>
        <taxon>Dissulfurispira</taxon>
    </lineage>
</organism>
<dbReference type="SUPFAM" id="SSF51735">
    <property type="entry name" value="NAD(P)-binding Rossmann-fold domains"/>
    <property type="match status" value="1"/>
</dbReference>
<keyword evidence="3" id="KW-1185">Reference proteome</keyword>
<dbReference type="KEGG" id="dtp:JZK55_12560"/>
<feature type="domain" description="Gfo/Idh/MocA-like oxidoreductase N-terminal" evidence="1">
    <location>
        <begin position="52"/>
        <end position="132"/>
    </location>
</feature>
<dbReference type="InterPro" id="IPR000683">
    <property type="entry name" value="Gfo/Idh/MocA-like_OxRdtase_N"/>
</dbReference>
<accession>A0A7G1H0S0</accession>
<dbReference type="EMBL" id="AP022873">
    <property type="protein sequence ID" value="BCB96334.1"/>
    <property type="molecule type" value="Genomic_DNA"/>
</dbReference>
<dbReference type="Proteomes" id="UP000516360">
    <property type="component" value="Chromosome"/>
</dbReference>
<evidence type="ECO:0000313" key="2">
    <source>
        <dbReference type="EMBL" id="BCB96334.1"/>
    </source>
</evidence>
<dbReference type="Gene3D" id="3.40.50.720">
    <property type="entry name" value="NAD(P)-binding Rossmann-like Domain"/>
    <property type="match status" value="1"/>
</dbReference>
<evidence type="ECO:0000313" key="3">
    <source>
        <dbReference type="Proteomes" id="UP000516360"/>
    </source>
</evidence>
<protein>
    <submittedName>
        <fullName evidence="2">Dehydrogenase</fullName>
    </submittedName>
</protein>
<dbReference type="InterPro" id="IPR036291">
    <property type="entry name" value="NAD(P)-bd_dom_sf"/>
</dbReference>
<dbReference type="RefSeq" id="WP_203471539.1">
    <property type="nucleotide sequence ID" value="NZ_AP022873.1"/>
</dbReference>